<evidence type="ECO:0000256" key="6">
    <source>
        <dbReference type="ARBA" id="ARBA00023004"/>
    </source>
</evidence>
<feature type="region of interest" description="Disordered" evidence="11">
    <location>
        <begin position="1"/>
        <end position="137"/>
    </location>
</feature>
<protein>
    <recommendedName>
        <fullName evidence="10">Holocytochrome c-type synthase</fullName>
        <ecNumber evidence="10">4.4.1.17</ecNumber>
    </recommendedName>
</protein>
<evidence type="ECO:0000256" key="11">
    <source>
        <dbReference type="SAM" id="MobiDB-lite"/>
    </source>
</evidence>
<accession>A0A9N8DBI2</accession>
<comment type="function">
    <text evidence="10">Lyase that catalyzes the covalent linking of the heme group to the cytochrome C apoprotein to produce the mature functional cytochrome.</text>
</comment>
<keyword evidence="8 10" id="KW-0472">Membrane</keyword>
<evidence type="ECO:0000256" key="5">
    <source>
        <dbReference type="ARBA" id="ARBA00022792"/>
    </source>
</evidence>
<dbReference type="Proteomes" id="UP001153069">
    <property type="component" value="Unassembled WGS sequence"/>
</dbReference>
<evidence type="ECO:0000256" key="7">
    <source>
        <dbReference type="ARBA" id="ARBA00023128"/>
    </source>
</evidence>
<keyword evidence="13" id="KW-1185">Reference proteome</keyword>
<dbReference type="PANTHER" id="PTHR12743">
    <property type="entry name" value="CYTOCHROME C1 HEME LYASE"/>
    <property type="match status" value="1"/>
</dbReference>
<keyword evidence="9 10" id="KW-0456">Lyase</keyword>
<comment type="subcellular location">
    <subcellularLocation>
        <location evidence="1 10">Mitochondrion inner membrane</location>
    </subcellularLocation>
</comment>
<gene>
    <name evidence="12" type="ORF">SEMRO_20_G013990.1</name>
</gene>
<dbReference type="EC" id="4.4.1.17" evidence="10"/>
<dbReference type="OrthoDB" id="4243at2759"/>
<dbReference type="InterPro" id="IPR000511">
    <property type="entry name" value="Holocyt_c/c1_synthase"/>
</dbReference>
<dbReference type="EMBL" id="CAICTM010000020">
    <property type="protein sequence ID" value="CAB9497450.1"/>
    <property type="molecule type" value="Genomic_DNA"/>
</dbReference>
<keyword evidence="5 10" id="KW-0999">Mitochondrion inner membrane</keyword>
<evidence type="ECO:0000256" key="4">
    <source>
        <dbReference type="ARBA" id="ARBA00022723"/>
    </source>
</evidence>
<reference evidence="12" key="1">
    <citation type="submission" date="2020-06" db="EMBL/GenBank/DDBJ databases">
        <authorList>
            <consortium name="Plant Systems Biology data submission"/>
        </authorList>
    </citation>
    <scope>NUCLEOTIDE SEQUENCE</scope>
    <source>
        <strain evidence="12">D6</strain>
    </source>
</reference>
<comment type="similarity">
    <text evidence="2 10">Belongs to the cytochrome c-type heme lyase family.</text>
</comment>
<comment type="caution">
    <text evidence="12">The sequence shown here is derived from an EMBL/GenBank/DDBJ whole genome shotgun (WGS) entry which is preliminary data.</text>
</comment>
<evidence type="ECO:0000313" key="13">
    <source>
        <dbReference type="Proteomes" id="UP001153069"/>
    </source>
</evidence>
<evidence type="ECO:0000313" key="12">
    <source>
        <dbReference type="EMBL" id="CAB9497450.1"/>
    </source>
</evidence>
<keyword evidence="3 10" id="KW-0349">Heme</keyword>
<feature type="compositionally biased region" description="Polar residues" evidence="11">
    <location>
        <begin position="21"/>
        <end position="67"/>
    </location>
</feature>
<dbReference type="Pfam" id="PF01265">
    <property type="entry name" value="Cyto_heme_lyase"/>
    <property type="match status" value="1"/>
</dbReference>
<keyword evidence="6 10" id="KW-0408">Iron</keyword>
<keyword evidence="7 10" id="KW-0496">Mitochondrion</keyword>
<organism evidence="12 13">
    <name type="scientific">Seminavis robusta</name>
    <dbReference type="NCBI Taxonomy" id="568900"/>
    <lineage>
        <taxon>Eukaryota</taxon>
        <taxon>Sar</taxon>
        <taxon>Stramenopiles</taxon>
        <taxon>Ochrophyta</taxon>
        <taxon>Bacillariophyta</taxon>
        <taxon>Bacillariophyceae</taxon>
        <taxon>Bacillariophycidae</taxon>
        <taxon>Naviculales</taxon>
        <taxon>Naviculaceae</taxon>
        <taxon>Seminavis</taxon>
    </lineage>
</organism>
<sequence>MVASNSNSEGGGSGGCPVAKDSTTTVNDNTASSSWSAWLGFGNNSKTTVPSIASSNKDEPSSSTTIDVGNGCPVQHSDKTPSSLEEAAGYSQRPHPDQQGVELSTRRVVSSIPRGSSTTEEKGPHHQPKTDQQPPNWVYPSEQQFFHALRRKGWDHVQASSVPTVLEIHNSINERTWKQVLEWEQDMDLPVPTTTSNGPAKFVETNLKLVRFLGRPSDLSPQAFLWTKIMQWNEPPFDRHDWYVQKQPSRQNNNVESEVVSYPIQRYVIDYYMVPPPHPDLPPKPYVDVRPALDSPRAVSLRARRFLQDELPALWTAYVDYKAQQPRYYDGHGPYTKK</sequence>
<evidence type="ECO:0000256" key="8">
    <source>
        <dbReference type="ARBA" id="ARBA00023136"/>
    </source>
</evidence>
<evidence type="ECO:0000256" key="3">
    <source>
        <dbReference type="ARBA" id="ARBA00022617"/>
    </source>
</evidence>
<dbReference type="PROSITE" id="PS00822">
    <property type="entry name" value="CYTO_HEME_LYASE_2"/>
    <property type="match status" value="1"/>
</dbReference>
<evidence type="ECO:0000256" key="2">
    <source>
        <dbReference type="ARBA" id="ARBA00007255"/>
    </source>
</evidence>
<dbReference type="PROSITE" id="PS00821">
    <property type="entry name" value="CYTO_HEME_LYASE_1"/>
    <property type="match status" value="1"/>
</dbReference>
<evidence type="ECO:0000256" key="9">
    <source>
        <dbReference type="ARBA" id="ARBA00023239"/>
    </source>
</evidence>
<dbReference type="AlphaFoldDB" id="A0A9N8DBI2"/>
<evidence type="ECO:0000256" key="1">
    <source>
        <dbReference type="ARBA" id="ARBA00004273"/>
    </source>
</evidence>
<comment type="catalytic activity">
    <reaction evidence="10">
        <text>holo-[cytochrome c] = apo-[cytochrome c] + heme b</text>
        <dbReference type="Rhea" id="RHEA:22648"/>
        <dbReference type="Rhea" id="RHEA-COMP:10725"/>
        <dbReference type="Rhea" id="RHEA-COMP:10726"/>
        <dbReference type="ChEBI" id="CHEBI:29950"/>
        <dbReference type="ChEBI" id="CHEBI:60344"/>
        <dbReference type="ChEBI" id="CHEBI:83739"/>
        <dbReference type="EC" id="4.4.1.17"/>
    </reaction>
</comment>
<proteinExistence type="inferred from homology"/>
<name>A0A9N8DBI2_9STRA</name>
<dbReference type="GO" id="GO:0046872">
    <property type="term" value="F:metal ion binding"/>
    <property type="evidence" value="ECO:0007669"/>
    <property type="project" value="UniProtKB-KW"/>
</dbReference>
<dbReference type="GO" id="GO:0004408">
    <property type="term" value="F:holocytochrome-c synthase activity"/>
    <property type="evidence" value="ECO:0007669"/>
    <property type="project" value="UniProtKB-EC"/>
</dbReference>
<keyword evidence="4 10" id="KW-0479">Metal-binding</keyword>
<dbReference type="PANTHER" id="PTHR12743:SF0">
    <property type="entry name" value="HOLOCYTOCHROME C-TYPE SYNTHASE"/>
    <property type="match status" value="1"/>
</dbReference>
<dbReference type="GO" id="GO:0005743">
    <property type="term" value="C:mitochondrial inner membrane"/>
    <property type="evidence" value="ECO:0007669"/>
    <property type="project" value="UniProtKB-SubCell"/>
</dbReference>
<evidence type="ECO:0000256" key="10">
    <source>
        <dbReference type="RuleBase" id="RU363130"/>
    </source>
</evidence>